<dbReference type="Pfam" id="PF08346">
    <property type="entry name" value="AntA"/>
    <property type="match status" value="1"/>
</dbReference>
<evidence type="ECO:0000313" key="4">
    <source>
        <dbReference type="Proteomes" id="UP000664628"/>
    </source>
</evidence>
<feature type="region of interest" description="Disordered" evidence="1">
    <location>
        <begin position="159"/>
        <end position="184"/>
    </location>
</feature>
<evidence type="ECO:0000256" key="1">
    <source>
        <dbReference type="SAM" id="MobiDB-lite"/>
    </source>
</evidence>
<dbReference type="RefSeq" id="WP_207333198.1">
    <property type="nucleotide sequence ID" value="NZ_JAFMYW010000027.1"/>
</dbReference>
<dbReference type="InterPro" id="IPR013557">
    <property type="entry name" value="AntA/B_antirep"/>
</dbReference>
<feature type="compositionally biased region" description="Pro residues" evidence="1">
    <location>
        <begin position="170"/>
        <end position="179"/>
    </location>
</feature>
<accession>A0ABS3JTB2</accession>
<gene>
    <name evidence="3" type="ORF">J2I46_32040</name>
</gene>
<name>A0ABS3JTB2_9BACT</name>
<reference evidence="3 4" key="1">
    <citation type="submission" date="2021-03" db="EMBL/GenBank/DDBJ databases">
        <title>Fibrella sp. HMF5405 genome sequencing and assembly.</title>
        <authorList>
            <person name="Kang H."/>
            <person name="Kim H."/>
            <person name="Bae S."/>
            <person name="Joh K."/>
        </authorList>
    </citation>
    <scope>NUCLEOTIDE SEQUENCE [LARGE SCALE GENOMIC DNA]</scope>
    <source>
        <strain evidence="3 4">HMF5405</strain>
    </source>
</reference>
<dbReference type="PANTHER" id="PTHR36180:SF1">
    <property type="entry name" value="ANTA_ANTB ANTIREPRESSOR DOMAIN-CONTAINING PROTEIN"/>
    <property type="match status" value="1"/>
</dbReference>
<feature type="domain" description="AntA/AntB antirepressor" evidence="2">
    <location>
        <begin position="17"/>
        <end position="89"/>
    </location>
</feature>
<comment type="caution">
    <text evidence="3">The sequence shown here is derived from an EMBL/GenBank/DDBJ whole genome shotgun (WGS) entry which is preliminary data.</text>
</comment>
<keyword evidence="4" id="KW-1185">Reference proteome</keyword>
<dbReference type="PANTHER" id="PTHR36180">
    <property type="entry name" value="DNA-BINDING PROTEIN-RELATED-RELATED"/>
    <property type="match status" value="1"/>
</dbReference>
<dbReference type="EMBL" id="JAFMYW010000027">
    <property type="protein sequence ID" value="MBO0953246.1"/>
    <property type="molecule type" value="Genomic_DNA"/>
</dbReference>
<organism evidence="3 4">
    <name type="scientific">Fibrella forsythiae</name>
    <dbReference type="NCBI Taxonomy" id="2817061"/>
    <lineage>
        <taxon>Bacteria</taxon>
        <taxon>Pseudomonadati</taxon>
        <taxon>Bacteroidota</taxon>
        <taxon>Cytophagia</taxon>
        <taxon>Cytophagales</taxon>
        <taxon>Spirosomataceae</taxon>
        <taxon>Fibrella</taxon>
    </lineage>
</organism>
<evidence type="ECO:0000259" key="2">
    <source>
        <dbReference type="Pfam" id="PF08346"/>
    </source>
</evidence>
<evidence type="ECO:0000313" key="3">
    <source>
        <dbReference type="EMBL" id="MBO0953246.1"/>
    </source>
</evidence>
<dbReference type="Proteomes" id="UP000664628">
    <property type="component" value="Unassembled WGS sequence"/>
</dbReference>
<proteinExistence type="predicted"/>
<sequence length="272" mass="31269">MTGLIKITTDAQGVSVVSARELYSFLEGKARFNDWFKNRVYKYGLIEGQDFTLVTQSLVTNNPRNPTATVTDYALTLDTAKELAMVQNNEKGKQARQYFIDCEKQLRQIAEQSPDRSLAMDPVVLQLLQQQAQLLTHQQIQLDQLQQLMGSLHQVKGPDWHDASTRVRQPRPPVAPHQGPPRSDHWLTDSGNTAGLRQQINQRVNDYCDHYGVTQGNMYRWLYGRLREVYSLNVYALQQRSRESLLETIERYGYLGQLHSLTTELIINAHLR</sequence>
<protein>
    <submittedName>
        <fullName evidence="3">AntA/AntB antirepressor family protein</fullName>
    </submittedName>
</protein>